<organism evidence="7 8">
    <name type="scientific">Enterovirga aerilata</name>
    <dbReference type="NCBI Taxonomy" id="2730920"/>
    <lineage>
        <taxon>Bacteria</taxon>
        <taxon>Pseudomonadati</taxon>
        <taxon>Pseudomonadota</taxon>
        <taxon>Alphaproteobacteria</taxon>
        <taxon>Hyphomicrobiales</taxon>
        <taxon>Methylobacteriaceae</taxon>
        <taxon>Enterovirga</taxon>
    </lineage>
</organism>
<dbReference type="RefSeq" id="WP_171219473.1">
    <property type="nucleotide sequence ID" value="NZ_JABEPP010000004.1"/>
</dbReference>
<dbReference type="InterPro" id="IPR036188">
    <property type="entry name" value="FAD/NAD-bd_sf"/>
</dbReference>
<dbReference type="PANTHER" id="PTHR43429">
    <property type="entry name" value="PYRIDINE NUCLEOTIDE-DISULFIDE OXIDOREDUCTASE DOMAIN-CONTAINING"/>
    <property type="match status" value="1"/>
</dbReference>
<dbReference type="Proteomes" id="UP000564885">
    <property type="component" value="Unassembled WGS sequence"/>
</dbReference>
<sequence>MAARERLVVVGNGMVSLRFLERLAEHAPGRYDVTVIGKEASPAYNRVLLSALLAGDVDLAGCVLRDESWYRRSRIRLLTGRTATAIHPAARTVSVDGESIPFDRLVLATGSDPIMLPRPGMDLPGVMAFRDLAHVDTMRALRGSDARAVVIGGGLLGLEAAYGLARLGVDTTLLHVMDRLMERQLDARAARLVRAAMERKGVRILLEANTEAVEGFGRVQAVRLADGTVIPADLVVVAVGVRPRVDLARAAGLAIGRGVQVDDGLQTSRSGIHAIGECAEHRGQVYGLVEPGYEQADILARRLGGRDETYAGSTVATSLKVSGLPVFSAGEIADQAEGEPILLSDPASGIYRKLLLRDGRLVGSLLIGDVAESTWYRELIRTGEPVGPFRHDLMFGRPTTLAEAEPQRLVA</sequence>
<evidence type="ECO:0000256" key="1">
    <source>
        <dbReference type="ARBA" id="ARBA00001974"/>
    </source>
</evidence>
<name>A0A849I8D2_9HYPH</name>
<evidence type="ECO:0000256" key="4">
    <source>
        <dbReference type="ARBA" id="ARBA00022827"/>
    </source>
</evidence>
<evidence type="ECO:0000313" key="8">
    <source>
        <dbReference type="Proteomes" id="UP000564885"/>
    </source>
</evidence>
<dbReference type="InterPro" id="IPR050260">
    <property type="entry name" value="FAD-bd_OxRdtase"/>
</dbReference>
<dbReference type="PRINTS" id="PR00411">
    <property type="entry name" value="PNDRDTASEI"/>
</dbReference>
<dbReference type="InterPro" id="IPR041575">
    <property type="entry name" value="Rubredoxin_C"/>
</dbReference>
<protein>
    <submittedName>
        <fullName evidence="7">NAD(P)/FAD-dependent oxidoreductase</fullName>
    </submittedName>
</protein>
<evidence type="ECO:0000259" key="6">
    <source>
        <dbReference type="Pfam" id="PF18267"/>
    </source>
</evidence>
<dbReference type="Pfam" id="PF18267">
    <property type="entry name" value="Rubredoxin_C"/>
    <property type="match status" value="1"/>
</dbReference>
<feature type="domain" description="FAD/NAD(P)-binding" evidence="5">
    <location>
        <begin position="6"/>
        <end position="283"/>
    </location>
</feature>
<evidence type="ECO:0000259" key="5">
    <source>
        <dbReference type="Pfam" id="PF07992"/>
    </source>
</evidence>
<keyword evidence="4" id="KW-0274">FAD</keyword>
<dbReference type="Gene3D" id="3.50.50.60">
    <property type="entry name" value="FAD/NAD(P)-binding domain"/>
    <property type="match status" value="2"/>
</dbReference>
<dbReference type="Gene3D" id="3.30.390.30">
    <property type="match status" value="1"/>
</dbReference>
<keyword evidence="8" id="KW-1185">Reference proteome</keyword>
<comment type="caution">
    <text evidence="7">The sequence shown here is derived from an EMBL/GenBank/DDBJ whole genome shotgun (WGS) entry which is preliminary data.</text>
</comment>
<gene>
    <name evidence="7" type="ORF">HJG44_16830</name>
</gene>
<evidence type="ECO:0000256" key="3">
    <source>
        <dbReference type="ARBA" id="ARBA00022630"/>
    </source>
</evidence>
<reference evidence="7 8" key="1">
    <citation type="submission" date="2020-04" db="EMBL/GenBank/DDBJ databases">
        <title>Enterovirga sp. isolate from soil.</title>
        <authorList>
            <person name="Chea S."/>
            <person name="Kim D.-U."/>
        </authorList>
    </citation>
    <scope>NUCLEOTIDE SEQUENCE [LARGE SCALE GENOMIC DNA]</scope>
    <source>
        <strain evidence="7 8">DB1703</strain>
    </source>
</reference>
<dbReference type="Pfam" id="PF07992">
    <property type="entry name" value="Pyr_redox_2"/>
    <property type="match status" value="1"/>
</dbReference>
<keyword evidence="3" id="KW-0285">Flavoprotein</keyword>
<dbReference type="PRINTS" id="PR00368">
    <property type="entry name" value="FADPNR"/>
</dbReference>
<dbReference type="InterPro" id="IPR016156">
    <property type="entry name" value="FAD/NAD-linked_Rdtase_dimer_sf"/>
</dbReference>
<proteinExistence type="inferred from homology"/>
<dbReference type="AlphaFoldDB" id="A0A849I8D2"/>
<dbReference type="GO" id="GO:0016491">
    <property type="term" value="F:oxidoreductase activity"/>
    <property type="evidence" value="ECO:0007669"/>
    <property type="project" value="InterPro"/>
</dbReference>
<comment type="cofactor">
    <cofactor evidence="1">
        <name>FAD</name>
        <dbReference type="ChEBI" id="CHEBI:57692"/>
    </cofactor>
</comment>
<evidence type="ECO:0000313" key="7">
    <source>
        <dbReference type="EMBL" id="NNM74044.1"/>
    </source>
</evidence>
<dbReference type="SUPFAM" id="SSF51905">
    <property type="entry name" value="FAD/NAD(P)-binding domain"/>
    <property type="match status" value="2"/>
</dbReference>
<feature type="domain" description="NADH-rubredoxin oxidoreductase C-terminal" evidence="6">
    <location>
        <begin position="316"/>
        <end position="383"/>
    </location>
</feature>
<dbReference type="PANTHER" id="PTHR43429:SF3">
    <property type="entry name" value="NITRITE REDUCTASE [NAD(P)H]"/>
    <property type="match status" value="1"/>
</dbReference>
<accession>A0A849I8D2</accession>
<evidence type="ECO:0000256" key="2">
    <source>
        <dbReference type="ARBA" id="ARBA00006442"/>
    </source>
</evidence>
<dbReference type="InterPro" id="IPR023753">
    <property type="entry name" value="FAD/NAD-binding_dom"/>
</dbReference>
<dbReference type="EMBL" id="JABEPP010000004">
    <property type="protein sequence ID" value="NNM74044.1"/>
    <property type="molecule type" value="Genomic_DNA"/>
</dbReference>
<comment type="similarity">
    <text evidence="2">Belongs to the FAD-dependent oxidoreductase family.</text>
</comment>